<keyword evidence="1" id="KW-0732">Signal</keyword>
<evidence type="ECO:0000313" key="2">
    <source>
        <dbReference type="EMBL" id="ARC51621.1"/>
    </source>
</evidence>
<keyword evidence="3" id="KW-1185">Reference proteome</keyword>
<name>A0ABM6JDP4_NEIMU</name>
<accession>A0ABM6JDP4</accession>
<sequence length="92" mass="10708">MFALRLAVFAPALGASADLWAADERFEQRSNCYAYKYLVNKPKGSTYEPNEYKITHYVPWHACEKNTDTSHLKGWEEKVREFDARHGNLPKE</sequence>
<dbReference type="EMBL" id="CP020452">
    <property type="protein sequence ID" value="ARC51621.1"/>
    <property type="molecule type" value="Genomic_DNA"/>
</dbReference>
<reference evidence="3" key="1">
    <citation type="submission" date="2017-03" db="EMBL/GenBank/DDBJ databases">
        <title>FDA dAtabase for Regulatory Grade micrObial Sequences (FDA-ARGOS): Supporting development and validation of Infectious Disease Dx tests.</title>
        <authorList>
            <person name="Campos J."/>
            <person name="Goldberg B."/>
            <person name="Tallon L."/>
            <person name="Sadzewicz L."/>
            <person name="Sengamalay N."/>
            <person name="Ott S."/>
            <person name="Godinez A."/>
            <person name="Nagaraj S."/>
            <person name="Vyas G."/>
            <person name="Aluvathingal J."/>
            <person name="Nadendla S."/>
            <person name="Geyer C."/>
            <person name="Nandy P."/>
            <person name="Hobson J."/>
            <person name="Sichtig H."/>
        </authorList>
    </citation>
    <scope>NUCLEOTIDE SEQUENCE [LARGE SCALE GENOMIC DNA]</scope>
    <source>
        <strain evidence="3">FDAARGOS_260</strain>
    </source>
</reference>
<protein>
    <submittedName>
        <fullName evidence="2">Uncharacterized protein</fullName>
    </submittedName>
</protein>
<evidence type="ECO:0000256" key="1">
    <source>
        <dbReference type="SAM" id="SignalP"/>
    </source>
</evidence>
<dbReference type="Proteomes" id="UP000191272">
    <property type="component" value="Chromosome"/>
</dbReference>
<evidence type="ECO:0000313" key="3">
    <source>
        <dbReference type="Proteomes" id="UP000191272"/>
    </source>
</evidence>
<feature type="signal peptide" evidence="1">
    <location>
        <begin position="1"/>
        <end position="21"/>
    </location>
</feature>
<gene>
    <name evidence="2" type="ORF">A6J88_10775</name>
</gene>
<feature type="chain" id="PRO_5046333824" evidence="1">
    <location>
        <begin position="22"/>
        <end position="92"/>
    </location>
</feature>
<organism evidence="2 3">
    <name type="scientific">Neisseria mucosa</name>
    <dbReference type="NCBI Taxonomy" id="488"/>
    <lineage>
        <taxon>Bacteria</taxon>
        <taxon>Pseudomonadati</taxon>
        <taxon>Pseudomonadota</taxon>
        <taxon>Betaproteobacteria</taxon>
        <taxon>Neisseriales</taxon>
        <taxon>Neisseriaceae</taxon>
        <taxon>Neisseria</taxon>
    </lineage>
</organism>
<proteinExistence type="predicted"/>